<reference evidence="1" key="1">
    <citation type="journal article" date="2012" name="Mol. Plant Microbe Interact.">
        <title>A highly conserved effector in Fusarium oxysporum is required for full virulence on Arabidopsis.</title>
        <authorList>
            <person name="Thatcher L.F."/>
            <person name="Gardiner D.M."/>
            <person name="Kazan K."/>
            <person name="Manners J."/>
        </authorList>
    </citation>
    <scope>NUCLEOTIDE SEQUENCE [LARGE SCALE GENOMIC DNA]</scope>
    <source>
        <strain evidence="1">Fo5176</strain>
    </source>
</reference>
<comment type="caution">
    <text evidence="1">The sequence shown here is derived from an EMBL/GenBank/DDBJ whole genome shotgun (WGS) entry which is preliminary data.</text>
</comment>
<protein>
    <submittedName>
        <fullName evidence="1">Uncharacterized protein</fullName>
    </submittedName>
</protein>
<gene>
    <name evidence="1" type="ORF">FOXB_17063</name>
</gene>
<accession>F9GEH9</accession>
<proteinExistence type="predicted"/>
<dbReference type="AlphaFoldDB" id="F9GEH9"/>
<name>F9GEH9_FUSOF</name>
<organism evidence="1">
    <name type="scientific">Fusarium oxysporum (strain Fo5176)</name>
    <name type="common">Fusarium vascular wilt</name>
    <dbReference type="NCBI Taxonomy" id="660025"/>
    <lineage>
        <taxon>Eukaryota</taxon>
        <taxon>Fungi</taxon>
        <taxon>Dikarya</taxon>
        <taxon>Ascomycota</taxon>
        <taxon>Pezizomycotina</taxon>
        <taxon>Sordariomycetes</taxon>
        <taxon>Hypocreomycetidae</taxon>
        <taxon>Hypocreales</taxon>
        <taxon>Nectriaceae</taxon>
        <taxon>Fusarium</taxon>
        <taxon>Fusarium oxysporum species complex</taxon>
    </lineage>
</organism>
<dbReference type="EMBL" id="AFQF01006340">
    <property type="protein sequence ID" value="EGU72429.1"/>
    <property type="molecule type" value="Genomic_DNA"/>
</dbReference>
<evidence type="ECO:0000313" key="1">
    <source>
        <dbReference type="EMBL" id="EGU72429.1"/>
    </source>
</evidence>
<sequence length="55" mass="6476">MGLCIILHGGMPSERWLSEMITPWRMLLWPRKLALQQQHHQDRVMTSIQGFSIDT</sequence>